<sequence>MEQKSIAATFGMLGLNFTCWALITLVIFGRHHFTPIIFLGGSLFISAVGFALAKYTKSAIASFLGVIVSVYLLMIK</sequence>
<evidence type="ECO:0000313" key="2">
    <source>
        <dbReference type="EMBL" id="KKS03561.1"/>
    </source>
</evidence>
<dbReference type="Proteomes" id="UP000033947">
    <property type="component" value="Unassembled WGS sequence"/>
</dbReference>
<accession>A0A0G0Y285</accession>
<dbReference type="AlphaFoldDB" id="A0A0G0Y285"/>
<name>A0A0G0Y285_UNCKA</name>
<reference evidence="2 3" key="1">
    <citation type="journal article" date="2015" name="Nature">
        <title>rRNA introns, odd ribosomes, and small enigmatic genomes across a large radiation of phyla.</title>
        <authorList>
            <person name="Brown C.T."/>
            <person name="Hug L.A."/>
            <person name="Thomas B.C."/>
            <person name="Sharon I."/>
            <person name="Castelle C.J."/>
            <person name="Singh A."/>
            <person name="Wilkins M.J."/>
            <person name="Williams K.H."/>
            <person name="Banfield J.F."/>
        </authorList>
    </citation>
    <scope>NUCLEOTIDE SEQUENCE [LARGE SCALE GENOMIC DNA]</scope>
</reference>
<comment type="caution">
    <text evidence="2">The sequence shown here is derived from an EMBL/GenBank/DDBJ whole genome shotgun (WGS) entry which is preliminary data.</text>
</comment>
<proteinExistence type="predicted"/>
<evidence type="ECO:0000256" key="1">
    <source>
        <dbReference type="SAM" id="Phobius"/>
    </source>
</evidence>
<keyword evidence="1" id="KW-0812">Transmembrane</keyword>
<keyword evidence="1" id="KW-1133">Transmembrane helix</keyword>
<feature type="transmembrane region" description="Helical" evidence="1">
    <location>
        <begin position="59"/>
        <end position="75"/>
    </location>
</feature>
<evidence type="ECO:0000313" key="3">
    <source>
        <dbReference type="Proteomes" id="UP000033947"/>
    </source>
</evidence>
<gene>
    <name evidence="2" type="ORF">UU55_C0001G0022</name>
</gene>
<organism evidence="2 3">
    <name type="scientific">candidate division WWE3 bacterium GW2011_GWC2_41_23</name>
    <dbReference type="NCBI Taxonomy" id="1619123"/>
    <lineage>
        <taxon>Bacteria</taxon>
        <taxon>Katanobacteria</taxon>
    </lineage>
</organism>
<dbReference type="EMBL" id="LCBB01000001">
    <property type="protein sequence ID" value="KKS03561.1"/>
    <property type="molecule type" value="Genomic_DNA"/>
</dbReference>
<feature type="transmembrane region" description="Helical" evidence="1">
    <location>
        <begin position="35"/>
        <end position="53"/>
    </location>
</feature>
<keyword evidence="1" id="KW-0472">Membrane</keyword>
<protein>
    <submittedName>
        <fullName evidence="2">Uncharacterized protein</fullName>
    </submittedName>
</protein>
<feature type="transmembrane region" description="Helical" evidence="1">
    <location>
        <begin position="6"/>
        <end position="28"/>
    </location>
</feature>